<feature type="transmembrane region" description="Helical" evidence="2">
    <location>
        <begin position="405"/>
        <end position="428"/>
    </location>
</feature>
<dbReference type="AlphaFoldDB" id="A0A6A6PNF0"/>
<evidence type="ECO:0000313" key="4">
    <source>
        <dbReference type="Proteomes" id="UP000799767"/>
    </source>
</evidence>
<feature type="transmembrane region" description="Helical" evidence="2">
    <location>
        <begin position="377"/>
        <end position="399"/>
    </location>
</feature>
<feature type="transmembrane region" description="Helical" evidence="2">
    <location>
        <begin position="263"/>
        <end position="285"/>
    </location>
</feature>
<dbReference type="EMBL" id="MU001639">
    <property type="protein sequence ID" value="KAF2480787.1"/>
    <property type="molecule type" value="Genomic_DNA"/>
</dbReference>
<keyword evidence="2" id="KW-0472">Membrane</keyword>
<dbReference type="PANTHER" id="PTHR42024">
    <property type="entry name" value="AMINO ACID PERMEASE_ SLC12A DOMAIN-CONTAINING PROTEIN"/>
    <property type="match status" value="1"/>
</dbReference>
<feature type="compositionally biased region" description="Polar residues" evidence="1">
    <location>
        <begin position="57"/>
        <end position="72"/>
    </location>
</feature>
<name>A0A6A6PNF0_9PEZI</name>
<reference evidence="3" key="1">
    <citation type="journal article" date="2020" name="Stud. Mycol.">
        <title>101 Dothideomycetes genomes: a test case for predicting lifestyles and emergence of pathogens.</title>
        <authorList>
            <person name="Haridas S."/>
            <person name="Albert R."/>
            <person name="Binder M."/>
            <person name="Bloem J."/>
            <person name="Labutti K."/>
            <person name="Salamov A."/>
            <person name="Andreopoulos B."/>
            <person name="Baker S."/>
            <person name="Barry K."/>
            <person name="Bills G."/>
            <person name="Bluhm B."/>
            <person name="Cannon C."/>
            <person name="Castanera R."/>
            <person name="Culley D."/>
            <person name="Daum C."/>
            <person name="Ezra D."/>
            <person name="Gonzalez J."/>
            <person name="Henrissat B."/>
            <person name="Kuo A."/>
            <person name="Liang C."/>
            <person name="Lipzen A."/>
            <person name="Lutzoni F."/>
            <person name="Magnuson J."/>
            <person name="Mondo S."/>
            <person name="Nolan M."/>
            <person name="Ohm R."/>
            <person name="Pangilinan J."/>
            <person name="Park H.-J."/>
            <person name="Ramirez L."/>
            <person name="Alfaro M."/>
            <person name="Sun H."/>
            <person name="Tritt A."/>
            <person name="Yoshinaga Y."/>
            <person name="Zwiers L.-H."/>
            <person name="Turgeon B."/>
            <person name="Goodwin S."/>
            <person name="Spatafora J."/>
            <person name="Crous P."/>
            <person name="Grigoriev I."/>
        </authorList>
    </citation>
    <scope>NUCLEOTIDE SEQUENCE</scope>
    <source>
        <strain evidence="3">CBS 113389</strain>
    </source>
</reference>
<sequence length="450" mass="50449">MEGDPRDHDFDQRLDGPHQEPTRPSESHPFPPTDPDTLENKKGRAQTVDFGALGQPGSDTSAPHRTTSNPNVASPPRHSIQAIRTRASRDMGRRSSRDFDRRVDGPFGRPSLTMTRRRSDGHQLPPTPTFVSSPVALTSEESKELNTVATGDQPPPASIETLQSSTDPAFEPEPPSLNYTLRTRYRSIAFFWSLVVIDSTAMPLGLYYGLHYGTSLSPNTVFSIVTAAIGGISIVEYCVRFWRLWKHSSTCRVIGARRAYLDWFHWNLSVGWFIVMIELIVGTVFTHPPIRLLSMPLTSMLYAFGIELLIVDVLRYFHVPAPVRLSSIPKGAQLRPCVYSFIEDVCAVDGSGGTEFREALNRRYEASHIFRAMLRRLGLFWAVGSNATAVLCTILIFTLDNHDAVYAIGWSVPFIWAGIWVLITIWYVKKKLREESKAWTEEVNATKAAV</sequence>
<evidence type="ECO:0000256" key="1">
    <source>
        <dbReference type="SAM" id="MobiDB-lite"/>
    </source>
</evidence>
<dbReference type="PANTHER" id="PTHR42024:SF1">
    <property type="entry name" value="AMINO ACID PERMEASE_ SLC12A DOMAIN-CONTAINING PROTEIN"/>
    <property type="match status" value="1"/>
</dbReference>
<dbReference type="Proteomes" id="UP000799767">
    <property type="component" value="Unassembled WGS sequence"/>
</dbReference>
<gene>
    <name evidence="3" type="ORF">BDY17DRAFT_302392</name>
</gene>
<dbReference type="RefSeq" id="XP_033587357.1">
    <property type="nucleotide sequence ID" value="XM_033734403.1"/>
</dbReference>
<feature type="compositionally biased region" description="Basic and acidic residues" evidence="1">
    <location>
        <begin position="87"/>
        <end position="104"/>
    </location>
</feature>
<evidence type="ECO:0000313" key="3">
    <source>
        <dbReference type="EMBL" id="KAF2480787.1"/>
    </source>
</evidence>
<feature type="compositionally biased region" description="Basic and acidic residues" evidence="1">
    <location>
        <begin position="1"/>
        <end position="26"/>
    </location>
</feature>
<keyword evidence="4" id="KW-1185">Reference proteome</keyword>
<evidence type="ECO:0000256" key="2">
    <source>
        <dbReference type="SAM" id="Phobius"/>
    </source>
</evidence>
<feature type="transmembrane region" description="Helical" evidence="2">
    <location>
        <begin position="221"/>
        <end position="242"/>
    </location>
</feature>
<proteinExistence type="predicted"/>
<feature type="region of interest" description="Disordered" evidence="1">
    <location>
        <begin position="1"/>
        <end position="173"/>
    </location>
</feature>
<dbReference type="GeneID" id="54475405"/>
<feature type="transmembrane region" description="Helical" evidence="2">
    <location>
        <begin position="297"/>
        <end position="317"/>
    </location>
</feature>
<keyword evidence="2" id="KW-0812">Transmembrane</keyword>
<protein>
    <submittedName>
        <fullName evidence="3">Uncharacterized protein</fullName>
    </submittedName>
</protein>
<accession>A0A6A6PNF0</accession>
<organism evidence="3 4">
    <name type="scientific">Neohortaea acidophila</name>
    <dbReference type="NCBI Taxonomy" id="245834"/>
    <lineage>
        <taxon>Eukaryota</taxon>
        <taxon>Fungi</taxon>
        <taxon>Dikarya</taxon>
        <taxon>Ascomycota</taxon>
        <taxon>Pezizomycotina</taxon>
        <taxon>Dothideomycetes</taxon>
        <taxon>Dothideomycetidae</taxon>
        <taxon>Mycosphaerellales</taxon>
        <taxon>Teratosphaeriaceae</taxon>
        <taxon>Neohortaea</taxon>
    </lineage>
</organism>
<feature type="transmembrane region" description="Helical" evidence="2">
    <location>
        <begin position="188"/>
        <end position="209"/>
    </location>
</feature>
<keyword evidence="2" id="KW-1133">Transmembrane helix</keyword>
<dbReference type="OrthoDB" id="4838853at2759"/>